<dbReference type="AlphaFoldDB" id="A0A1V4AW89"/>
<dbReference type="Gene3D" id="3.40.960.10">
    <property type="entry name" value="VSR Endonuclease"/>
    <property type="match status" value="1"/>
</dbReference>
<dbReference type="STRING" id="1004156.AYP45_03490"/>
<gene>
    <name evidence="7" type="ORF">AYP45_03490</name>
</gene>
<evidence type="ECO:0000256" key="1">
    <source>
        <dbReference type="ARBA" id="ARBA00010923"/>
    </source>
</evidence>
<evidence type="ECO:0000313" key="8">
    <source>
        <dbReference type="Proteomes" id="UP000189681"/>
    </source>
</evidence>
<dbReference type="SUPFAM" id="SSF52980">
    <property type="entry name" value="Restriction endonuclease-like"/>
    <property type="match status" value="1"/>
</dbReference>
<feature type="domain" description="Type I restriction modification DNA specificity" evidence="5">
    <location>
        <begin position="6"/>
        <end position="59"/>
    </location>
</feature>
<dbReference type="EMBL" id="AYTS01000034">
    <property type="protein sequence ID" value="OOP57393.1"/>
    <property type="molecule type" value="Genomic_DNA"/>
</dbReference>
<dbReference type="Proteomes" id="UP000189681">
    <property type="component" value="Unassembled WGS sequence"/>
</dbReference>
<keyword evidence="2" id="KW-0680">Restriction system</keyword>
<accession>A0A1V4AW89</accession>
<dbReference type="InterPro" id="IPR052021">
    <property type="entry name" value="Type-I_RS_S_subunit"/>
</dbReference>
<organism evidence="7 8">
    <name type="scientific">Candidatus Brocadia carolinensis</name>
    <dbReference type="NCBI Taxonomy" id="1004156"/>
    <lineage>
        <taxon>Bacteria</taxon>
        <taxon>Pseudomonadati</taxon>
        <taxon>Planctomycetota</taxon>
        <taxon>Candidatus Brocadiia</taxon>
        <taxon>Candidatus Brocadiales</taxon>
        <taxon>Candidatus Brocadiaceae</taxon>
        <taxon>Candidatus Brocadia</taxon>
    </lineage>
</organism>
<dbReference type="InterPro" id="IPR047216">
    <property type="entry name" value="Endonuclease_DUF559_bact"/>
</dbReference>
<dbReference type="InterPro" id="IPR044946">
    <property type="entry name" value="Restrct_endonuc_typeI_TRD_sf"/>
</dbReference>
<evidence type="ECO:0000259" key="6">
    <source>
        <dbReference type="Pfam" id="PF04480"/>
    </source>
</evidence>
<sequence>MPSLLAEATGSTFPNVSSQQLNQLAIKVPSATEQKIIADILKSFDDKIELNRQTNQTLEAIAQAIYKEWFVDFRFPHSPLEGCPKGGVDKGWQAKPDGVDSLQLTSVSPASWQKNSLFPFWTLPKNRTLQERSKELRKQGILSEVVFWKTFKDKKKLGWDIDRQVIIGNFIVDFFIPELVFEIDGSSHNDKQEYDQKRDAFLSSLQLKVVRIPGKDVLGNIEGVWRFVTRLIKERVEELSPPRPSGTPQEGKCPPRQASPATPQEGKKCEMQDSELGPIPKGWRVGKLGEVCEFAYGKGLKFESRIDGKYPVVGSNGIVGTHAEYFVDGPGVVIGRKGTIGEVLWIHQNFFPIDTTFYIKDLLGVKGLYFHYFLLKSQDFKKISSDSAVPGLNRNQAYDNTVTIPTKNNINEFNKIVRDMFENIQNNEQQSTALAAIRDALLPKLMSGEIAV</sequence>
<proteinExistence type="inferred from homology"/>
<dbReference type="CDD" id="cd17267">
    <property type="entry name" value="RMtype1_S_EcoAO83I-TRD1-CR1_like"/>
    <property type="match status" value="1"/>
</dbReference>
<keyword evidence="3" id="KW-0238">DNA-binding</keyword>
<dbReference type="PANTHER" id="PTHR30408">
    <property type="entry name" value="TYPE-1 RESTRICTION ENZYME ECOKI SPECIFICITY PROTEIN"/>
    <property type="match status" value="1"/>
</dbReference>
<comment type="similarity">
    <text evidence="1">Belongs to the type-I restriction system S methylase family.</text>
</comment>
<comment type="caution">
    <text evidence="7">The sequence shown here is derived from an EMBL/GenBank/DDBJ whole genome shotgun (WGS) entry which is preliminary data.</text>
</comment>
<dbReference type="Gene3D" id="3.90.220.20">
    <property type="entry name" value="DNA methylase specificity domains"/>
    <property type="match status" value="2"/>
</dbReference>
<dbReference type="PANTHER" id="PTHR30408:SF13">
    <property type="entry name" value="TYPE I RESTRICTION ENZYME HINDI SPECIFICITY SUBUNIT"/>
    <property type="match status" value="1"/>
</dbReference>
<dbReference type="Pfam" id="PF01420">
    <property type="entry name" value="Methylase_S"/>
    <property type="match status" value="2"/>
</dbReference>
<dbReference type="Pfam" id="PF04480">
    <property type="entry name" value="DUF559"/>
    <property type="match status" value="1"/>
</dbReference>
<name>A0A1V4AW89_9BACT</name>
<dbReference type="GO" id="GO:0009307">
    <property type="term" value="P:DNA restriction-modification system"/>
    <property type="evidence" value="ECO:0007669"/>
    <property type="project" value="UniProtKB-KW"/>
</dbReference>
<dbReference type="CDD" id="cd01038">
    <property type="entry name" value="Endonuclease_DUF559"/>
    <property type="match status" value="1"/>
</dbReference>
<evidence type="ECO:0000259" key="5">
    <source>
        <dbReference type="Pfam" id="PF01420"/>
    </source>
</evidence>
<dbReference type="InterPro" id="IPR007569">
    <property type="entry name" value="DUF559"/>
</dbReference>
<feature type="domain" description="Type I restriction modification DNA specificity" evidence="5">
    <location>
        <begin position="280"/>
        <end position="430"/>
    </location>
</feature>
<feature type="domain" description="DUF559" evidence="6">
    <location>
        <begin position="129"/>
        <end position="228"/>
    </location>
</feature>
<evidence type="ECO:0000256" key="4">
    <source>
        <dbReference type="SAM" id="MobiDB-lite"/>
    </source>
</evidence>
<feature type="region of interest" description="Disordered" evidence="4">
    <location>
        <begin position="238"/>
        <end position="275"/>
    </location>
</feature>
<dbReference type="SUPFAM" id="SSF116734">
    <property type="entry name" value="DNA methylase specificity domain"/>
    <property type="match status" value="2"/>
</dbReference>
<dbReference type="GO" id="GO:0003677">
    <property type="term" value="F:DNA binding"/>
    <property type="evidence" value="ECO:0007669"/>
    <property type="project" value="UniProtKB-KW"/>
</dbReference>
<evidence type="ECO:0000313" key="7">
    <source>
        <dbReference type="EMBL" id="OOP57393.1"/>
    </source>
</evidence>
<evidence type="ECO:0000256" key="2">
    <source>
        <dbReference type="ARBA" id="ARBA00022747"/>
    </source>
</evidence>
<reference evidence="7 8" key="1">
    <citation type="journal article" date="2017" name="Water Res.">
        <title>Discovery and metagenomic analysis of an anammox bacterial enrichment related to Candidatus "Brocadia caroliniensis" in a full-scale glycerol-fed nitritation-denitritation separate centrate treatment process.</title>
        <authorList>
            <person name="Park H."/>
            <person name="Brotto A.C."/>
            <person name="van Loosdrecht M.C."/>
            <person name="Chandran K."/>
        </authorList>
    </citation>
    <scope>NUCLEOTIDE SEQUENCE [LARGE SCALE GENOMIC DNA]</scope>
    <source>
        <strain evidence="7">26THWARD</strain>
    </source>
</reference>
<dbReference type="InterPro" id="IPR011335">
    <property type="entry name" value="Restrct_endonuc-II-like"/>
</dbReference>
<evidence type="ECO:0008006" key="9">
    <source>
        <dbReference type="Google" id="ProtNLM"/>
    </source>
</evidence>
<protein>
    <recommendedName>
        <fullName evidence="9">Type I restriction modification DNA specificity domain-containing protein</fullName>
    </recommendedName>
</protein>
<dbReference type="InterPro" id="IPR000055">
    <property type="entry name" value="Restrct_endonuc_typeI_TRD"/>
</dbReference>
<evidence type="ECO:0000256" key="3">
    <source>
        <dbReference type="ARBA" id="ARBA00023125"/>
    </source>
</evidence>